<keyword evidence="8" id="KW-0902">Two-component regulatory system</keyword>
<evidence type="ECO:0000313" key="12">
    <source>
        <dbReference type="Proteomes" id="UP000530928"/>
    </source>
</evidence>
<feature type="domain" description="Histidine kinase/HSP90-like ATPase" evidence="10">
    <location>
        <begin position="274"/>
        <end position="364"/>
    </location>
</feature>
<dbReference type="GO" id="GO:0046983">
    <property type="term" value="F:protein dimerization activity"/>
    <property type="evidence" value="ECO:0007669"/>
    <property type="project" value="InterPro"/>
</dbReference>
<feature type="transmembrane region" description="Helical" evidence="9">
    <location>
        <begin position="382"/>
        <end position="403"/>
    </location>
</feature>
<evidence type="ECO:0000256" key="8">
    <source>
        <dbReference type="ARBA" id="ARBA00023012"/>
    </source>
</evidence>
<dbReference type="Pfam" id="PF02518">
    <property type="entry name" value="HATPase_c"/>
    <property type="match status" value="1"/>
</dbReference>
<evidence type="ECO:0000313" key="11">
    <source>
        <dbReference type="EMBL" id="MBA2891876.1"/>
    </source>
</evidence>
<sequence length="468" mass="51380">MVRRIAMLLGMTVVQVAVFLLTIPVLVLSFGLGLVPLFPPHMRLIRRLADTTRRSVGIASPYLPPPPPPRPGPDGMYRSDRTLYKTPRIPAWNDRWKWLFSDPATWRDAIWLLLDPLVKVLLLPVFLLMPRRGLRVYTAWAAMLLASTAARQLEGQVEHLTQIRSMAVDNQAAEMRRIERDLHDGAQARLVALGMTLGAVEELVEKDPGAAKALLRKAREVSSDALTELRQVVRGIHPPVLAERGLEDAVRAMAMDSPLRVKVDADLPHRAESPVEAAVYFAISELLSNAARHGGATEALIDISHVGRDLRVTVADNGLGGADPSKGSGLYGIERRLSVFDGVVALHSPPGGPTTVTLHVPKVLPEHWAGDSKMPRWKTAAVILLWGTAWCPLFPQGIVAAIMLILGKQDFSWFLVTYLPPGWQWPTCIFLIMLGTLMYVLAILLPLQHSKEARLAGMTPRGLGLGGC</sequence>
<keyword evidence="9" id="KW-1133">Transmembrane helix</keyword>
<keyword evidence="12" id="KW-1185">Reference proteome</keyword>
<dbReference type="CDD" id="cd16917">
    <property type="entry name" value="HATPase_UhpB-NarQ-NarX-like"/>
    <property type="match status" value="1"/>
</dbReference>
<reference evidence="11 12" key="1">
    <citation type="submission" date="2020-07" db="EMBL/GenBank/DDBJ databases">
        <title>Genomic Encyclopedia of Type Strains, Phase IV (KMG-IV): sequencing the most valuable type-strain genomes for metagenomic binning, comparative biology and taxonomic classification.</title>
        <authorList>
            <person name="Goeker M."/>
        </authorList>
    </citation>
    <scope>NUCLEOTIDE SEQUENCE [LARGE SCALE GENOMIC DNA]</scope>
    <source>
        <strain evidence="11 12">DSM 45533</strain>
    </source>
</reference>
<keyword evidence="4" id="KW-0808">Transferase</keyword>
<evidence type="ECO:0000256" key="7">
    <source>
        <dbReference type="ARBA" id="ARBA00022840"/>
    </source>
</evidence>
<dbReference type="InterPro" id="IPR050482">
    <property type="entry name" value="Sensor_HK_TwoCompSys"/>
</dbReference>
<dbReference type="SMART" id="SM00387">
    <property type="entry name" value="HATPase_c"/>
    <property type="match status" value="1"/>
</dbReference>
<dbReference type="InterPro" id="IPR036890">
    <property type="entry name" value="HATPase_C_sf"/>
</dbReference>
<dbReference type="Pfam" id="PF07730">
    <property type="entry name" value="HisKA_3"/>
    <property type="match status" value="1"/>
</dbReference>
<dbReference type="SUPFAM" id="SSF55874">
    <property type="entry name" value="ATPase domain of HSP90 chaperone/DNA topoisomerase II/histidine kinase"/>
    <property type="match status" value="1"/>
</dbReference>
<comment type="caution">
    <text evidence="11">The sequence shown here is derived from an EMBL/GenBank/DDBJ whole genome shotgun (WGS) entry which is preliminary data.</text>
</comment>
<keyword evidence="9" id="KW-0812">Transmembrane</keyword>
<dbReference type="AlphaFoldDB" id="A0A7W0CIM0"/>
<dbReference type="InterPro" id="IPR011712">
    <property type="entry name" value="Sig_transdc_His_kin_sub3_dim/P"/>
</dbReference>
<dbReference type="GO" id="GO:0016020">
    <property type="term" value="C:membrane"/>
    <property type="evidence" value="ECO:0007669"/>
    <property type="project" value="InterPro"/>
</dbReference>
<dbReference type="InterPro" id="IPR003594">
    <property type="entry name" value="HATPase_dom"/>
</dbReference>
<gene>
    <name evidence="11" type="ORF">HNR30_003217</name>
</gene>
<feature type="transmembrane region" description="Helical" evidence="9">
    <location>
        <begin position="12"/>
        <end position="38"/>
    </location>
</feature>
<keyword evidence="9" id="KW-0472">Membrane</keyword>
<dbReference type="PANTHER" id="PTHR24421">
    <property type="entry name" value="NITRATE/NITRITE SENSOR PROTEIN NARX-RELATED"/>
    <property type="match status" value="1"/>
</dbReference>
<feature type="transmembrane region" description="Helical" evidence="9">
    <location>
        <begin position="109"/>
        <end position="129"/>
    </location>
</feature>
<keyword evidence="6 11" id="KW-0418">Kinase</keyword>
<protein>
    <recommendedName>
        <fullName evidence="2">histidine kinase</fullName>
        <ecNumber evidence="2">2.7.13.3</ecNumber>
    </recommendedName>
</protein>
<evidence type="ECO:0000256" key="9">
    <source>
        <dbReference type="SAM" id="Phobius"/>
    </source>
</evidence>
<keyword evidence="7" id="KW-0067">ATP-binding</keyword>
<dbReference type="GO" id="GO:0000155">
    <property type="term" value="F:phosphorelay sensor kinase activity"/>
    <property type="evidence" value="ECO:0007669"/>
    <property type="project" value="InterPro"/>
</dbReference>
<evidence type="ECO:0000256" key="5">
    <source>
        <dbReference type="ARBA" id="ARBA00022741"/>
    </source>
</evidence>
<keyword evidence="5" id="KW-0547">Nucleotide-binding</keyword>
<organism evidence="11 12">
    <name type="scientific">Nonomuraea soli</name>
    <dbReference type="NCBI Taxonomy" id="1032476"/>
    <lineage>
        <taxon>Bacteria</taxon>
        <taxon>Bacillati</taxon>
        <taxon>Actinomycetota</taxon>
        <taxon>Actinomycetes</taxon>
        <taxon>Streptosporangiales</taxon>
        <taxon>Streptosporangiaceae</taxon>
        <taxon>Nonomuraea</taxon>
    </lineage>
</organism>
<evidence type="ECO:0000256" key="3">
    <source>
        <dbReference type="ARBA" id="ARBA00022553"/>
    </source>
</evidence>
<evidence type="ECO:0000256" key="4">
    <source>
        <dbReference type="ARBA" id="ARBA00022679"/>
    </source>
</evidence>
<evidence type="ECO:0000256" key="6">
    <source>
        <dbReference type="ARBA" id="ARBA00022777"/>
    </source>
</evidence>
<comment type="catalytic activity">
    <reaction evidence="1">
        <text>ATP + protein L-histidine = ADP + protein N-phospho-L-histidine.</text>
        <dbReference type="EC" id="2.7.13.3"/>
    </reaction>
</comment>
<evidence type="ECO:0000259" key="10">
    <source>
        <dbReference type="SMART" id="SM00387"/>
    </source>
</evidence>
<dbReference type="EMBL" id="JACDUR010000003">
    <property type="protein sequence ID" value="MBA2891876.1"/>
    <property type="molecule type" value="Genomic_DNA"/>
</dbReference>
<proteinExistence type="predicted"/>
<dbReference type="PANTHER" id="PTHR24421:SF10">
    <property type="entry name" value="NITRATE_NITRITE SENSOR PROTEIN NARQ"/>
    <property type="match status" value="1"/>
</dbReference>
<dbReference type="RefSeq" id="WP_181610631.1">
    <property type="nucleotide sequence ID" value="NZ_BAABAM010000002.1"/>
</dbReference>
<evidence type="ECO:0000256" key="1">
    <source>
        <dbReference type="ARBA" id="ARBA00000085"/>
    </source>
</evidence>
<feature type="transmembrane region" description="Helical" evidence="9">
    <location>
        <begin position="423"/>
        <end position="445"/>
    </location>
</feature>
<evidence type="ECO:0000256" key="2">
    <source>
        <dbReference type="ARBA" id="ARBA00012438"/>
    </source>
</evidence>
<dbReference type="GO" id="GO:0005524">
    <property type="term" value="F:ATP binding"/>
    <property type="evidence" value="ECO:0007669"/>
    <property type="project" value="UniProtKB-KW"/>
</dbReference>
<dbReference type="Gene3D" id="1.20.5.1930">
    <property type="match status" value="1"/>
</dbReference>
<keyword evidence="3" id="KW-0597">Phosphoprotein</keyword>
<dbReference type="Proteomes" id="UP000530928">
    <property type="component" value="Unassembled WGS sequence"/>
</dbReference>
<dbReference type="Gene3D" id="3.30.565.10">
    <property type="entry name" value="Histidine kinase-like ATPase, C-terminal domain"/>
    <property type="match status" value="1"/>
</dbReference>
<accession>A0A7W0CIM0</accession>
<dbReference type="EC" id="2.7.13.3" evidence="2"/>
<name>A0A7W0CIM0_9ACTN</name>